<name>A0A2S3Z7Z4_9MICO</name>
<dbReference type="Proteomes" id="UP000237104">
    <property type="component" value="Unassembled WGS sequence"/>
</dbReference>
<dbReference type="OrthoDB" id="5112178at2"/>
<dbReference type="AlphaFoldDB" id="A0A2S3Z7Z4"/>
<evidence type="ECO:0000313" key="1">
    <source>
        <dbReference type="EMBL" id="POH61676.1"/>
    </source>
</evidence>
<accession>A0A2S3Z7Z4</accession>
<sequence length="126" mass="14137">MITRREAALRLDIPLEMAQRHDLPSRMTDAQLAEIEKNPPAWLVQSRANRTGKKPVWIELTCSVCGFTEAARPKKWWPTFTYLSCDHHGYDELPAAAAGLSRREVDGIGSRFIGIVDASEQGEQDS</sequence>
<comment type="caution">
    <text evidence="1">The sequence shown here is derived from an EMBL/GenBank/DDBJ whole genome shotgun (WGS) entry which is preliminary data.</text>
</comment>
<dbReference type="RefSeq" id="WP_103431837.1">
    <property type="nucleotide sequence ID" value="NZ_PPXF01000058.1"/>
</dbReference>
<reference evidence="1 2" key="1">
    <citation type="submission" date="2018-01" db="EMBL/GenBank/DDBJ databases">
        <title>Cryobacterium sp. nov., from glaciers in China.</title>
        <authorList>
            <person name="Liu Q."/>
            <person name="Xin Y.-H."/>
        </authorList>
    </citation>
    <scope>NUCLEOTIDE SEQUENCE [LARGE SCALE GENOMIC DNA]</scope>
    <source>
        <strain evidence="1 2">TMB1-8</strain>
    </source>
</reference>
<gene>
    <name evidence="1" type="ORF">C3B59_13760</name>
</gene>
<dbReference type="EMBL" id="PPXF01000058">
    <property type="protein sequence ID" value="POH61676.1"/>
    <property type="molecule type" value="Genomic_DNA"/>
</dbReference>
<evidence type="ECO:0000313" key="2">
    <source>
        <dbReference type="Proteomes" id="UP000237104"/>
    </source>
</evidence>
<proteinExistence type="predicted"/>
<organism evidence="1 2">
    <name type="scientific">Cryobacterium zongtaii</name>
    <dbReference type="NCBI Taxonomy" id="1259217"/>
    <lineage>
        <taxon>Bacteria</taxon>
        <taxon>Bacillati</taxon>
        <taxon>Actinomycetota</taxon>
        <taxon>Actinomycetes</taxon>
        <taxon>Micrococcales</taxon>
        <taxon>Microbacteriaceae</taxon>
        <taxon>Cryobacterium</taxon>
    </lineage>
</organism>
<protein>
    <submittedName>
        <fullName evidence="1">Uncharacterized protein</fullName>
    </submittedName>
</protein>